<feature type="transmembrane region" description="Helical" evidence="1">
    <location>
        <begin position="142"/>
        <end position="160"/>
    </location>
</feature>
<dbReference type="AlphaFoldDB" id="A0AAU9KB77"/>
<protein>
    <submittedName>
        <fullName evidence="2">Uncharacterized protein</fullName>
    </submittedName>
</protein>
<accession>A0AAU9KB77</accession>
<sequence length="462" mass="52413">MSFFLLLFFDQVFSFNIGFYNLLPYSHTTEDCIALDIWQKISTQLGISYTIINLANETQGIDCVNSGSCDACITGIDSQLTLSYPLFYDRGLLVTVDKRPGYVSKFLWQFLILIVSIWLPLLIIVSHIIYFVETRILYPNNYPLAILNAIWLMVTFSTIKKPYAKIWALISGIFLLFVMMLIIADLSSSIANANLYGSISTENIMDMDLCAQYWTNFNTDASHDTLKNCLNDLKDEDYDGVLAGRLELSYFVKQHDSWNDDSSLILHDTISNEIFFHLGFSSKNTELLTEINKILQDLWTNKVIFQITQKYYENLSINYREKYTVIFRIAPLVLAGLTIIIVFIGALLVIGLVKIIKNKKEVNQKEIEDGANSSRALLSAREHGNTLSLERSNLRAQQGAGRPEGEWVNKAVNIEDENAHKIKNIQDYENELSAVPPARPSLVASDSLASLFKPEKSKTNKD</sequence>
<proteinExistence type="predicted"/>
<feature type="transmembrane region" description="Helical" evidence="1">
    <location>
        <begin position="106"/>
        <end position="130"/>
    </location>
</feature>
<gene>
    <name evidence="2" type="ORF">BSTOLATCC_MIC59924</name>
</gene>
<comment type="caution">
    <text evidence="2">The sequence shown here is derived from an EMBL/GenBank/DDBJ whole genome shotgun (WGS) entry which is preliminary data.</text>
</comment>
<keyword evidence="1" id="KW-0472">Membrane</keyword>
<dbReference type="Gene3D" id="3.40.190.10">
    <property type="entry name" value="Periplasmic binding protein-like II"/>
    <property type="match status" value="2"/>
</dbReference>
<feature type="transmembrane region" description="Helical" evidence="1">
    <location>
        <begin position="329"/>
        <end position="353"/>
    </location>
</feature>
<evidence type="ECO:0000256" key="1">
    <source>
        <dbReference type="SAM" id="Phobius"/>
    </source>
</evidence>
<name>A0AAU9KB77_9CILI</name>
<dbReference type="SUPFAM" id="SSF53850">
    <property type="entry name" value="Periplasmic binding protein-like II"/>
    <property type="match status" value="1"/>
</dbReference>
<organism evidence="2 3">
    <name type="scientific">Blepharisma stoltei</name>
    <dbReference type="NCBI Taxonomy" id="1481888"/>
    <lineage>
        <taxon>Eukaryota</taxon>
        <taxon>Sar</taxon>
        <taxon>Alveolata</taxon>
        <taxon>Ciliophora</taxon>
        <taxon>Postciliodesmatophora</taxon>
        <taxon>Heterotrichea</taxon>
        <taxon>Heterotrichida</taxon>
        <taxon>Blepharismidae</taxon>
        <taxon>Blepharisma</taxon>
    </lineage>
</organism>
<dbReference type="EMBL" id="CAJZBQ010000057">
    <property type="protein sequence ID" value="CAG9334125.1"/>
    <property type="molecule type" value="Genomic_DNA"/>
</dbReference>
<evidence type="ECO:0000313" key="2">
    <source>
        <dbReference type="EMBL" id="CAG9334125.1"/>
    </source>
</evidence>
<keyword evidence="3" id="KW-1185">Reference proteome</keyword>
<feature type="transmembrane region" description="Helical" evidence="1">
    <location>
        <begin position="166"/>
        <end position="184"/>
    </location>
</feature>
<reference evidence="2" key="1">
    <citation type="submission" date="2021-09" db="EMBL/GenBank/DDBJ databases">
        <authorList>
            <consortium name="AG Swart"/>
            <person name="Singh M."/>
            <person name="Singh A."/>
            <person name="Seah K."/>
            <person name="Emmerich C."/>
        </authorList>
    </citation>
    <scope>NUCLEOTIDE SEQUENCE</scope>
    <source>
        <strain evidence="2">ATCC30299</strain>
    </source>
</reference>
<evidence type="ECO:0000313" key="3">
    <source>
        <dbReference type="Proteomes" id="UP001162131"/>
    </source>
</evidence>
<keyword evidence="1" id="KW-0812">Transmembrane</keyword>
<dbReference type="Proteomes" id="UP001162131">
    <property type="component" value="Unassembled WGS sequence"/>
</dbReference>
<keyword evidence="1" id="KW-1133">Transmembrane helix</keyword>